<evidence type="ECO:0000256" key="5">
    <source>
        <dbReference type="ARBA" id="ARBA00023136"/>
    </source>
</evidence>
<dbReference type="PANTHER" id="PTHR10057:SF0">
    <property type="entry name" value="TRANSLOCATOR PROTEIN"/>
    <property type="match status" value="1"/>
</dbReference>
<dbReference type="HOGENOM" id="CLU_091805_2_1_1"/>
<dbReference type="PIRSF" id="PIRSF005859">
    <property type="entry name" value="PBR"/>
    <property type="match status" value="1"/>
</dbReference>
<dbReference type="EMBL" id="DS469587">
    <property type="protein sequence ID" value="EDO40711.1"/>
    <property type="molecule type" value="Genomic_DNA"/>
</dbReference>
<dbReference type="STRING" id="45351.A7S6F6"/>
<comment type="similarity">
    <text evidence="2">Belongs to the TspO/BZRP family.</text>
</comment>
<evidence type="ECO:0000256" key="4">
    <source>
        <dbReference type="ARBA" id="ARBA00022989"/>
    </source>
</evidence>
<evidence type="ECO:0000256" key="6">
    <source>
        <dbReference type="SAM" id="Phobius"/>
    </source>
</evidence>
<feature type="transmembrane region" description="Helical" evidence="6">
    <location>
        <begin position="78"/>
        <end position="98"/>
    </location>
</feature>
<dbReference type="GO" id="GO:0005741">
    <property type="term" value="C:mitochondrial outer membrane"/>
    <property type="evidence" value="ECO:0000318"/>
    <property type="project" value="GO_Central"/>
</dbReference>
<evidence type="ECO:0008006" key="9">
    <source>
        <dbReference type="Google" id="ProtNLM"/>
    </source>
</evidence>
<dbReference type="CDD" id="cd15904">
    <property type="entry name" value="TSPO_MBR"/>
    <property type="match status" value="1"/>
</dbReference>
<proteinExistence type="inferred from homology"/>
<dbReference type="InterPro" id="IPR038330">
    <property type="entry name" value="TspO/MBR-related_sf"/>
</dbReference>
<keyword evidence="4 6" id="KW-1133">Transmembrane helix</keyword>
<dbReference type="FunFam" id="1.20.1260.100:FF:000001">
    <property type="entry name" value="translocator protein 2"/>
    <property type="match status" value="1"/>
</dbReference>
<dbReference type="InterPro" id="IPR004307">
    <property type="entry name" value="TspO_MBR"/>
</dbReference>
<gene>
    <name evidence="7" type="ORF">NEMVEDRAFT_v1g167042</name>
</gene>
<feature type="transmembrane region" description="Helical" evidence="6">
    <location>
        <begin position="105"/>
        <end position="125"/>
    </location>
</feature>
<sequence>MTWLRIGGACVFPHIGGIAGSVITRKEVKTWYEDLDKPSWRPPNWAFGPVWTSLYTAMGYSSYLVWKEGGGINSTTKLPLILYGSQIVLNWAWTPLFFGAHKMGAAFVEILFLWGTVAGCIYTFYPISKLAAGLMVPYLAWVSLASCLNYSIWKRNTPAIKDE</sequence>
<reference evidence="7 8" key="1">
    <citation type="journal article" date="2007" name="Science">
        <title>Sea anemone genome reveals ancestral eumetazoan gene repertoire and genomic organization.</title>
        <authorList>
            <person name="Putnam N.H."/>
            <person name="Srivastava M."/>
            <person name="Hellsten U."/>
            <person name="Dirks B."/>
            <person name="Chapman J."/>
            <person name="Salamov A."/>
            <person name="Terry A."/>
            <person name="Shapiro H."/>
            <person name="Lindquist E."/>
            <person name="Kapitonov V.V."/>
            <person name="Jurka J."/>
            <person name="Genikhovich G."/>
            <person name="Grigoriev I.V."/>
            <person name="Lucas S.M."/>
            <person name="Steele R.E."/>
            <person name="Finnerty J.R."/>
            <person name="Technau U."/>
            <person name="Martindale M.Q."/>
            <person name="Rokhsar D.S."/>
        </authorList>
    </citation>
    <scope>NUCLEOTIDE SEQUENCE [LARGE SCALE GENOMIC DNA]</scope>
    <source>
        <strain evidence="8">CH2 X CH6</strain>
    </source>
</reference>
<feature type="transmembrane region" description="Helical" evidence="6">
    <location>
        <begin position="6"/>
        <end position="24"/>
    </location>
</feature>
<evidence type="ECO:0000256" key="3">
    <source>
        <dbReference type="ARBA" id="ARBA00022692"/>
    </source>
</evidence>
<name>A7S6F6_NEMVE</name>
<accession>A7S6F6</accession>
<dbReference type="PANTHER" id="PTHR10057">
    <property type="entry name" value="PERIPHERAL-TYPE BENZODIAZEPINE RECEPTOR"/>
    <property type="match status" value="1"/>
</dbReference>
<dbReference type="Proteomes" id="UP000001593">
    <property type="component" value="Unassembled WGS sequence"/>
</dbReference>
<comment type="subcellular location">
    <subcellularLocation>
        <location evidence="1">Membrane</location>
        <topology evidence="1">Multi-pass membrane protein</topology>
    </subcellularLocation>
</comment>
<dbReference type="InParanoid" id="A7S6F6"/>
<dbReference type="Gene3D" id="1.20.1260.100">
    <property type="entry name" value="TspO/MBR protein"/>
    <property type="match status" value="1"/>
</dbReference>
<evidence type="ECO:0000313" key="8">
    <source>
        <dbReference type="Proteomes" id="UP000001593"/>
    </source>
</evidence>
<dbReference type="OMA" id="PIVWTCL"/>
<evidence type="ECO:0000313" key="7">
    <source>
        <dbReference type="EMBL" id="EDO40711.1"/>
    </source>
</evidence>
<dbReference type="eggNOG" id="KOG3797">
    <property type="taxonomic scope" value="Eukaryota"/>
</dbReference>
<evidence type="ECO:0000256" key="2">
    <source>
        <dbReference type="ARBA" id="ARBA00007524"/>
    </source>
</evidence>
<dbReference type="PhylomeDB" id="A7S6F6"/>
<dbReference type="Pfam" id="PF03073">
    <property type="entry name" value="TspO_MBR"/>
    <property type="match status" value="1"/>
</dbReference>
<protein>
    <recommendedName>
        <fullName evidence="9">Translocator protein</fullName>
    </recommendedName>
</protein>
<feature type="transmembrane region" description="Helical" evidence="6">
    <location>
        <begin position="45"/>
        <end position="66"/>
    </location>
</feature>
<keyword evidence="3 6" id="KW-0812">Transmembrane</keyword>
<keyword evidence="5 6" id="KW-0472">Membrane</keyword>
<feature type="transmembrane region" description="Helical" evidence="6">
    <location>
        <begin position="131"/>
        <end position="153"/>
    </location>
</feature>
<organism evidence="7 8">
    <name type="scientific">Nematostella vectensis</name>
    <name type="common">Starlet sea anemone</name>
    <dbReference type="NCBI Taxonomy" id="45351"/>
    <lineage>
        <taxon>Eukaryota</taxon>
        <taxon>Metazoa</taxon>
        <taxon>Cnidaria</taxon>
        <taxon>Anthozoa</taxon>
        <taxon>Hexacorallia</taxon>
        <taxon>Actiniaria</taxon>
        <taxon>Edwardsiidae</taxon>
        <taxon>Nematostella</taxon>
    </lineage>
</organism>
<dbReference type="AlphaFoldDB" id="A7S6F6"/>
<evidence type="ECO:0000256" key="1">
    <source>
        <dbReference type="ARBA" id="ARBA00004141"/>
    </source>
</evidence>
<dbReference type="GO" id="GO:0033013">
    <property type="term" value="P:tetrapyrrole metabolic process"/>
    <property type="evidence" value="ECO:0007669"/>
    <property type="project" value="UniProtKB-ARBA"/>
</dbReference>
<keyword evidence="8" id="KW-1185">Reference proteome</keyword>